<feature type="transmembrane region" description="Helical" evidence="13">
    <location>
        <begin position="176"/>
        <end position="194"/>
    </location>
</feature>
<evidence type="ECO:0000256" key="3">
    <source>
        <dbReference type="ARBA" id="ARBA00022553"/>
    </source>
</evidence>
<feature type="transmembrane region" description="Helical" evidence="13">
    <location>
        <begin position="106"/>
        <end position="124"/>
    </location>
</feature>
<evidence type="ECO:0000259" key="16">
    <source>
        <dbReference type="SMART" id="SM00388"/>
    </source>
</evidence>
<keyword evidence="5" id="KW-0547">Nucleotide-binding</keyword>
<feature type="domain" description="Signal transduction histidine kinase dimerisation/phosphoacceptor" evidence="16">
    <location>
        <begin position="662"/>
        <end position="728"/>
    </location>
</feature>
<keyword evidence="13" id="KW-1133">Transmembrane helix</keyword>
<evidence type="ECO:0000256" key="13">
    <source>
        <dbReference type="SAM" id="Phobius"/>
    </source>
</evidence>
<comment type="function">
    <text evidence="9">Member of the two-component regulatory system BvgS/BvgA. Phosphorylates BvgA via a four-step phosphorelay in response to environmental signals.</text>
</comment>
<evidence type="ECO:0000256" key="7">
    <source>
        <dbReference type="ARBA" id="ARBA00022840"/>
    </source>
</evidence>
<dbReference type="PRINTS" id="PR00344">
    <property type="entry name" value="BCTRLSENSOR"/>
</dbReference>
<gene>
    <name evidence="18" type="ORF">MIZ01_0790</name>
</gene>
<dbReference type="NCBIfam" id="TIGR00229">
    <property type="entry name" value="sensory_box"/>
    <property type="match status" value="3"/>
</dbReference>
<evidence type="ECO:0000256" key="5">
    <source>
        <dbReference type="ARBA" id="ARBA00022741"/>
    </source>
</evidence>
<dbReference type="Gene3D" id="1.10.287.130">
    <property type="match status" value="1"/>
</dbReference>
<dbReference type="FunFam" id="1.10.287.130:FF:000002">
    <property type="entry name" value="Two-component osmosensing histidine kinase"/>
    <property type="match status" value="1"/>
</dbReference>
<dbReference type="SUPFAM" id="SSF52172">
    <property type="entry name" value="CheY-like"/>
    <property type="match status" value="1"/>
</dbReference>
<keyword evidence="19" id="KW-1185">Reference proteome</keyword>
<dbReference type="FunFam" id="3.30.565.10:FF:000010">
    <property type="entry name" value="Sensor histidine kinase RcsC"/>
    <property type="match status" value="1"/>
</dbReference>
<dbReference type="CDD" id="cd17546">
    <property type="entry name" value="REC_hyHK_CKI1_RcsC-like"/>
    <property type="match status" value="1"/>
</dbReference>
<keyword evidence="6 18" id="KW-0418">Kinase</keyword>
<evidence type="ECO:0000256" key="6">
    <source>
        <dbReference type="ARBA" id="ARBA00022777"/>
    </source>
</evidence>
<feature type="transmembrane region" description="Helical" evidence="13">
    <location>
        <begin position="136"/>
        <end position="156"/>
    </location>
</feature>
<dbReference type="InterPro" id="IPR000014">
    <property type="entry name" value="PAS"/>
</dbReference>
<evidence type="ECO:0000256" key="4">
    <source>
        <dbReference type="ARBA" id="ARBA00022679"/>
    </source>
</evidence>
<dbReference type="Gene3D" id="3.30.565.10">
    <property type="entry name" value="Histidine kinase-like ATPase, C-terminal domain"/>
    <property type="match status" value="1"/>
</dbReference>
<dbReference type="EC" id="2.7.13.3" evidence="2"/>
<dbReference type="InterPro" id="IPR003594">
    <property type="entry name" value="HATPase_dom"/>
</dbReference>
<keyword evidence="8" id="KW-0902">Two-component regulatory system</keyword>
<dbReference type="Pfam" id="PF17159">
    <property type="entry name" value="MASE3"/>
    <property type="match status" value="1"/>
</dbReference>
<dbReference type="InterPro" id="IPR004358">
    <property type="entry name" value="Sig_transdc_His_kin-like_C"/>
</dbReference>
<evidence type="ECO:0000256" key="1">
    <source>
        <dbReference type="ARBA" id="ARBA00000085"/>
    </source>
</evidence>
<dbReference type="InterPro" id="IPR001610">
    <property type="entry name" value="PAC"/>
</dbReference>
<protein>
    <recommendedName>
        <fullName evidence="11">Sensory/regulatory protein RpfC</fullName>
        <ecNumber evidence="2">2.7.13.3</ecNumber>
    </recommendedName>
    <alternativeName>
        <fullName evidence="12">Virulence sensor protein BvgS</fullName>
    </alternativeName>
</protein>
<evidence type="ECO:0000259" key="15">
    <source>
        <dbReference type="SMART" id="SM00387"/>
    </source>
</evidence>
<feature type="domain" description="Response regulatory" evidence="17">
    <location>
        <begin position="914"/>
        <end position="1027"/>
    </location>
</feature>
<dbReference type="InterPro" id="IPR011006">
    <property type="entry name" value="CheY-like_superfamily"/>
</dbReference>
<dbReference type="CDD" id="cd00082">
    <property type="entry name" value="HisKA"/>
    <property type="match status" value="1"/>
</dbReference>
<dbReference type="CDD" id="cd00130">
    <property type="entry name" value="PAS"/>
    <property type="match status" value="3"/>
</dbReference>
<keyword evidence="3" id="KW-0597">Phosphoprotein</keyword>
<dbReference type="EMBL" id="AP023423">
    <property type="protein sequence ID" value="BCK87020.1"/>
    <property type="molecule type" value="Genomic_DNA"/>
</dbReference>
<dbReference type="InterPro" id="IPR036890">
    <property type="entry name" value="HATPase_C_sf"/>
</dbReference>
<dbReference type="SMART" id="SM00448">
    <property type="entry name" value="REC"/>
    <property type="match status" value="1"/>
</dbReference>
<feature type="transmembrane region" description="Helical" evidence="13">
    <location>
        <begin position="33"/>
        <end position="55"/>
    </location>
</feature>
<dbReference type="SMART" id="SM00091">
    <property type="entry name" value="PAS"/>
    <property type="match status" value="3"/>
</dbReference>
<dbReference type="SUPFAM" id="SSF55874">
    <property type="entry name" value="ATPase domain of HSP90 chaperone/DNA topoisomerase II/histidine kinase"/>
    <property type="match status" value="1"/>
</dbReference>
<comment type="subunit">
    <text evidence="10">At low DSF concentrations, interacts with RpfF.</text>
</comment>
<feature type="domain" description="PAS" evidence="14">
    <location>
        <begin position="512"/>
        <end position="578"/>
    </location>
</feature>
<dbReference type="Proteomes" id="UP001320326">
    <property type="component" value="Chromosome"/>
</dbReference>
<evidence type="ECO:0000256" key="9">
    <source>
        <dbReference type="ARBA" id="ARBA00058004"/>
    </source>
</evidence>
<dbReference type="SUPFAM" id="SSF47384">
    <property type="entry name" value="Homodimeric domain of signal transducing histidine kinase"/>
    <property type="match status" value="1"/>
</dbReference>
<dbReference type="InterPro" id="IPR035965">
    <property type="entry name" value="PAS-like_dom_sf"/>
</dbReference>
<organism evidence="18 19">
    <name type="scientific">Sideroxyarcus emersonii</name>
    <dbReference type="NCBI Taxonomy" id="2764705"/>
    <lineage>
        <taxon>Bacteria</taxon>
        <taxon>Pseudomonadati</taxon>
        <taxon>Pseudomonadota</taxon>
        <taxon>Betaproteobacteria</taxon>
        <taxon>Nitrosomonadales</taxon>
        <taxon>Gallionellaceae</taxon>
        <taxon>Sideroxyarcus</taxon>
    </lineage>
</organism>
<dbReference type="Gene3D" id="1.20.120.1640">
    <property type="match status" value="1"/>
</dbReference>
<keyword evidence="7" id="KW-0067">ATP-binding</keyword>
<dbReference type="Pfam" id="PF00072">
    <property type="entry name" value="Response_reg"/>
    <property type="match status" value="1"/>
</dbReference>
<dbReference type="SMART" id="SM00086">
    <property type="entry name" value="PAC"/>
    <property type="match status" value="3"/>
</dbReference>
<dbReference type="SUPFAM" id="SSF55785">
    <property type="entry name" value="PYP-like sensor domain (PAS domain)"/>
    <property type="match status" value="3"/>
</dbReference>
<dbReference type="InterPro" id="IPR003661">
    <property type="entry name" value="HisK_dim/P_dom"/>
</dbReference>
<evidence type="ECO:0000256" key="8">
    <source>
        <dbReference type="ARBA" id="ARBA00023012"/>
    </source>
</evidence>
<dbReference type="AlphaFoldDB" id="A0AAN1X8S0"/>
<evidence type="ECO:0000259" key="14">
    <source>
        <dbReference type="SMART" id="SM00091"/>
    </source>
</evidence>
<proteinExistence type="predicted"/>
<dbReference type="Gene3D" id="3.40.50.2300">
    <property type="match status" value="1"/>
</dbReference>
<dbReference type="GO" id="GO:0000155">
    <property type="term" value="F:phosphorelay sensor kinase activity"/>
    <property type="evidence" value="ECO:0007669"/>
    <property type="project" value="InterPro"/>
</dbReference>
<dbReference type="Pfam" id="PF02518">
    <property type="entry name" value="HATPase_c"/>
    <property type="match status" value="1"/>
</dbReference>
<sequence length="1121" mass="125232">MLGMAKILLTLAVIQLTAWLLPAWPEFKGIPNYLPLHVFLETISIVVSMMVFAVGWNTNRQKVSGNIILLASVFFSVGILDFSHTVSYGGMPDFISPNDSEKHLNFWLSARLFASVVLLVVAIRPWMPSISTATRYLTFGSLLAVTLMINWVVIYHQDALPDTFIPGQGLTAFKKNFEYLLIIINIFTAAILWAKMRQPQPFNVPLLFGAVSTLAMSEFYFTLYTTMTGSYNVLGHAYKVIAYLFIYRAIVVEVIEEPYALLEQAKEKFSRIFDAITDGVELVSMDGHIVDMNRADYERMGYTKAEVAGMPIGRFSTPENAAKVLERIEQIAKSGHATFETARICKDASIIPLEVNSRVVEIDGQKVLLGISRDITERKRQEAMRAELAAIVESSSDAIIGKTLDGIITSWNKSAEAIYGYSAAEIVGKPITILAHPAHHAEIDEFLKKIRNGAAVVNYETERIRKDGSQIQIALTLSPIKDASGNIIGVSTIARDITEKKRLEDEVRQASIYNRSLIEASLDPLVTISPEGKITDVNEGSIKATGVRREELIGTDFSNYFTEPEKARAGYLQVLSRGYVTDYPLTIRHRDGKLTDVLYNASVYKNGEGKVLGVFAAARDVTEQKAAQEELRRYKDHLEEVVQMRTADLVLARNAAEAANRAKSVFLANMSHELRTPLNAILGFSNLMRKDALLRHEQREDLDIINRSGEHLLTLINDVLEMAKIEAGRVELENSPIDLGSLVRDVTDMMHVRAQEKGLRLLVDQSSEFPRYIKGDAARLRQVMINLIGNAVKFTEQGGITLRLGVITNTTQHLLIEVEDTGVGIKPEDQKKLFEPFMQLGESAMQKGTGLGLTITRQYVQLMGGTISFESTPGKGSVFQVELPLEKLEAHDVAMPESMPMREVVSLAPDQPEYRILIVEDQLENQLLLTQLMKSVGFQVKVAENGARAVEMFQSWQPHLIWMDRRMPVMDGMEATRRIRKLPGGKSVKIVAVTASAFKEQREEMLDSGMDDFVRKPYRFNEIYECMTKQLGVKYIYADAATPEPSNEVTLTPEMLEVLPPDLRRELRAALESLEGERISAAIQQVPAYDAKLHNVLHHLAENYNYPAILQALQASPGTNT</sequence>
<dbReference type="CDD" id="cd16922">
    <property type="entry name" value="HATPase_EvgS-ArcB-TorS-like"/>
    <property type="match status" value="1"/>
</dbReference>
<feature type="domain" description="Histidine kinase/HSP90-like ATPase" evidence="15">
    <location>
        <begin position="775"/>
        <end position="887"/>
    </location>
</feature>
<dbReference type="PANTHER" id="PTHR43047:SF78">
    <property type="entry name" value="SENSORY_REGULATORY PROTEIN RPFC"/>
    <property type="match status" value="1"/>
</dbReference>
<dbReference type="Pfam" id="PF00512">
    <property type="entry name" value="HisKA"/>
    <property type="match status" value="1"/>
</dbReference>
<dbReference type="Gene3D" id="3.30.450.20">
    <property type="entry name" value="PAS domain"/>
    <property type="match status" value="2"/>
</dbReference>
<evidence type="ECO:0000313" key="18">
    <source>
        <dbReference type="EMBL" id="BCK87020.1"/>
    </source>
</evidence>
<evidence type="ECO:0000256" key="12">
    <source>
        <dbReference type="ARBA" id="ARBA00070152"/>
    </source>
</evidence>
<dbReference type="SMART" id="SM00388">
    <property type="entry name" value="HisKA"/>
    <property type="match status" value="1"/>
</dbReference>
<dbReference type="InterPro" id="IPR033425">
    <property type="entry name" value="MASE3"/>
</dbReference>
<reference evidence="18 19" key="1">
    <citation type="journal article" date="2022" name="Int. J. Syst. Evol. Microbiol.">
        <title>&lt;i&gt;Sideroxyarcus emersonii&lt;/i&gt; gen. nov. sp. nov., a neutrophilic, microaerobic iron- and thiosulfate-oxidizing bacterium isolated from iron-rich wetland sediment.</title>
        <authorList>
            <person name="Kato S."/>
            <person name="Itoh T."/>
            <person name="Iino T."/>
            <person name="Ohkuma M."/>
        </authorList>
    </citation>
    <scope>NUCLEOTIDE SEQUENCE [LARGE SCALE GENOMIC DNA]</scope>
    <source>
        <strain evidence="18 19">MIZ01</strain>
    </source>
</reference>
<feature type="domain" description="PAS" evidence="14">
    <location>
        <begin position="386"/>
        <end position="452"/>
    </location>
</feature>
<dbReference type="GO" id="GO:0005524">
    <property type="term" value="F:ATP binding"/>
    <property type="evidence" value="ECO:0007669"/>
    <property type="project" value="UniProtKB-KW"/>
</dbReference>
<dbReference type="Pfam" id="PF13426">
    <property type="entry name" value="PAS_9"/>
    <property type="match status" value="3"/>
</dbReference>
<dbReference type="InterPro" id="IPR036097">
    <property type="entry name" value="HisK_dim/P_sf"/>
</dbReference>
<evidence type="ECO:0000256" key="11">
    <source>
        <dbReference type="ARBA" id="ARBA00068150"/>
    </source>
</evidence>
<feature type="transmembrane region" description="Helical" evidence="13">
    <location>
        <begin position="206"/>
        <end position="224"/>
    </location>
</feature>
<evidence type="ECO:0000259" key="17">
    <source>
        <dbReference type="SMART" id="SM00448"/>
    </source>
</evidence>
<dbReference type="SMART" id="SM00387">
    <property type="entry name" value="HATPase_c"/>
    <property type="match status" value="1"/>
</dbReference>
<name>A0AAN1X8S0_9PROT</name>
<dbReference type="InterPro" id="IPR001789">
    <property type="entry name" value="Sig_transdc_resp-reg_receiver"/>
</dbReference>
<keyword evidence="4" id="KW-0808">Transferase</keyword>
<evidence type="ECO:0000313" key="19">
    <source>
        <dbReference type="Proteomes" id="UP001320326"/>
    </source>
</evidence>
<accession>A0AAN1X8S0</accession>
<keyword evidence="13" id="KW-0472">Membrane</keyword>
<evidence type="ECO:0000256" key="10">
    <source>
        <dbReference type="ARBA" id="ARBA00064003"/>
    </source>
</evidence>
<evidence type="ECO:0000256" key="2">
    <source>
        <dbReference type="ARBA" id="ARBA00012438"/>
    </source>
</evidence>
<comment type="catalytic activity">
    <reaction evidence="1">
        <text>ATP + protein L-histidine = ADP + protein N-phospho-L-histidine.</text>
        <dbReference type="EC" id="2.7.13.3"/>
    </reaction>
</comment>
<feature type="transmembrane region" description="Helical" evidence="13">
    <location>
        <begin position="67"/>
        <end position="86"/>
    </location>
</feature>
<dbReference type="KEGG" id="seme:MIZ01_0790"/>
<feature type="domain" description="PAS" evidence="14">
    <location>
        <begin position="267"/>
        <end position="333"/>
    </location>
</feature>
<keyword evidence="13" id="KW-0812">Transmembrane</keyword>
<dbReference type="PANTHER" id="PTHR43047">
    <property type="entry name" value="TWO-COMPONENT HISTIDINE PROTEIN KINASE"/>
    <property type="match status" value="1"/>
</dbReference>